<evidence type="ECO:0000256" key="2">
    <source>
        <dbReference type="ARBA" id="ARBA00022598"/>
    </source>
</evidence>
<evidence type="ECO:0000256" key="10">
    <source>
        <dbReference type="RuleBase" id="RU000336"/>
    </source>
</evidence>
<dbReference type="CDD" id="cd00775">
    <property type="entry name" value="LysRS_core"/>
    <property type="match status" value="1"/>
</dbReference>
<evidence type="ECO:0000256" key="5">
    <source>
        <dbReference type="ARBA" id="ARBA00022840"/>
    </source>
</evidence>
<dbReference type="GO" id="GO:0000287">
    <property type="term" value="F:magnesium ion binding"/>
    <property type="evidence" value="ECO:0007669"/>
    <property type="project" value="UniProtKB-UniRule"/>
</dbReference>
<dbReference type="GO" id="GO:0004824">
    <property type="term" value="F:lysine-tRNA ligase activity"/>
    <property type="evidence" value="ECO:0007669"/>
    <property type="project" value="UniProtKB-UniRule"/>
</dbReference>
<dbReference type="CDD" id="cd04322">
    <property type="entry name" value="LysRS_N"/>
    <property type="match status" value="1"/>
</dbReference>
<protein>
    <recommendedName>
        <fullName evidence="9">Lysine--tRNA ligase</fullName>
        <ecNumber evidence="9">6.1.1.6</ecNumber>
    </recommendedName>
    <alternativeName>
        <fullName evidence="9">Lysyl-tRNA synthetase</fullName>
        <shortName evidence="9">LysRS</shortName>
    </alternativeName>
</protein>
<evidence type="ECO:0000256" key="4">
    <source>
        <dbReference type="ARBA" id="ARBA00022741"/>
    </source>
</evidence>
<comment type="subunit">
    <text evidence="9">Homodimer.</text>
</comment>
<dbReference type="InterPro" id="IPR044136">
    <property type="entry name" value="Lys-tRNA-ligase_II_N"/>
</dbReference>
<dbReference type="SUPFAM" id="SSF55681">
    <property type="entry name" value="Class II aaRS and biotin synthetases"/>
    <property type="match status" value="1"/>
</dbReference>
<dbReference type="EC" id="6.1.1.6" evidence="9"/>
<dbReference type="NCBIfam" id="TIGR00499">
    <property type="entry name" value="lysS_bact"/>
    <property type="match status" value="1"/>
</dbReference>
<comment type="caution">
    <text evidence="12">The sequence shown here is derived from an EMBL/GenBank/DDBJ whole genome shotgun (WGS) entry which is preliminary data.</text>
</comment>
<accession>A0A350H9N9</accession>
<comment type="catalytic activity">
    <reaction evidence="8 9 10">
        <text>tRNA(Lys) + L-lysine + ATP = L-lysyl-tRNA(Lys) + AMP + diphosphate</text>
        <dbReference type="Rhea" id="RHEA:20792"/>
        <dbReference type="Rhea" id="RHEA-COMP:9696"/>
        <dbReference type="Rhea" id="RHEA-COMP:9697"/>
        <dbReference type="ChEBI" id="CHEBI:30616"/>
        <dbReference type="ChEBI" id="CHEBI:32551"/>
        <dbReference type="ChEBI" id="CHEBI:33019"/>
        <dbReference type="ChEBI" id="CHEBI:78442"/>
        <dbReference type="ChEBI" id="CHEBI:78529"/>
        <dbReference type="ChEBI" id="CHEBI:456215"/>
        <dbReference type="EC" id="6.1.1.6"/>
    </reaction>
</comment>
<name>A0A350H9N9_UNCW3</name>
<dbReference type="FunFam" id="2.40.50.140:FF:000024">
    <property type="entry name" value="Lysine--tRNA ligase"/>
    <property type="match status" value="1"/>
</dbReference>
<organism evidence="12 13">
    <name type="scientific">candidate division WOR-3 bacterium</name>
    <dbReference type="NCBI Taxonomy" id="2052148"/>
    <lineage>
        <taxon>Bacteria</taxon>
        <taxon>Bacteria division WOR-3</taxon>
    </lineage>
</organism>
<evidence type="ECO:0000256" key="7">
    <source>
        <dbReference type="ARBA" id="ARBA00023146"/>
    </source>
</evidence>
<dbReference type="GO" id="GO:0005524">
    <property type="term" value="F:ATP binding"/>
    <property type="evidence" value="ECO:0007669"/>
    <property type="project" value="UniProtKB-UniRule"/>
</dbReference>
<feature type="binding site" evidence="9">
    <location>
        <position position="404"/>
    </location>
    <ligand>
        <name>Mg(2+)</name>
        <dbReference type="ChEBI" id="CHEBI:18420"/>
        <label>1</label>
    </ligand>
</feature>
<dbReference type="GO" id="GO:0000049">
    <property type="term" value="F:tRNA binding"/>
    <property type="evidence" value="ECO:0007669"/>
    <property type="project" value="TreeGrafter"/>
</dbReference>
<dbReference type="Proteomes" id="UP000264062">
    <property type="component" value="Unassembled WGS sequence"/>
</dbReference>
<evidence type="ECO:0000313" key="12">
    <source>
        <dbReference type="EMBL" id="HAV92255.1"/>
    </source>
</evidence>
<keyword evidence="5 9" id="KW-0067">ATP-binding</keyword>
<dbReference type="InterPro" id="IPR004365">
    <property type="entry name" value="NA-bd_OB_tRNA"/>
</dbReference>
<keyword evidence="9" id="KW-0963">Cytoplasm</keyword>
<dbReference type="InterPro" id="IPR006195">
    <property type="entry name" value="aa-tRNA-synth_II"/>
</dbReference>
<evidence type="ECO:0000259" key="11">
    <source>
        <dbReference type="PROSITE" id="PS50862"/>
    </source>
</evidence>
<dbReference type="PANTHER" id="PTHR42918">
    <property type="entry name" value="LYSYL-TRNA SYNTHETASE"/>
    <property type="match status" value="1"/>
</dbReference>
<sequence length="487" mass="56747">MENNNLDLNVLEKQMMENLAKLREMGIEPYKYNFNATHSIKELIEKKDEFVDKDIEISIAGRMISERKHGKVMFIDVKDQIEKVQVYIKKDIVGEQKYLAAKLFDIGDIVGVKGKVFLTHTGELTLAASDIDILSKALKPLPEKFHGLKDLEMRYRKRYLDLIVNDESKIVFRRRSEIINSIRKFLSERDFLEVETPILQPIYGGAFAQPFTTHHNTHDMQLFLRIANELYLKRLIVGGINRVFEFAKDFRNEGIDRTHNPEFTQVEFYQAYADYNDMMNLVEEIFEVLVPEKKITYGEMEIDFTRPWRRVDFFKSIEDKTGFDVRGKSTEELKEIAKKLNIDLEGKKTYGKILDEIFSEKVQKDLVNPSFVVNHPLEISPLARKHREIEGVVERFEPIIAGMEVGNSFSELNDPIDQRERFMKQVDERKQGDTEAFQMDEDFIESLMYGMPPTGGVGLGIDRIVMLLTNQHSIRDVVLFPLLKKEK</sequence>
<evidence type="ECO:0000256" key="1">
    <source>
        <dbReference type="ARBA" id="ARBA00008226"/>
    </source>
</evidence>
<dbReference type="InterPro" id="IPR018149">
    <property type="entry name" value="Lys-tRNA-synth_II_C"/>
</dbReference>
<keyword evidence="2 9" id="KW-0436">Ligase</keyword>
<keyword evidence="3 9" id="KW-0479">Metal-binding</keyword>
<comment type="similarity">
    <text evidence="1 9">Belongs to the class-II aminoacyl-tRNA synthetase family.</text>
</comment>
<gene>
    <name evidence="9 12" type="primary">lysS</name>
    <name evidence="12" type="ORF">DCW38_03645</name>
</gene>
<dbReference type="Gene3D" id="2.40.50.140">
    <property type="entry name" value="Nucleic acid-binding proteins"/>
    <property type="match status" value="1"/>
</dbReference>
<dbReference type="SUPFAM" id="SSF50249">
    <property type="entry name" value="Nucleic acid-binding proteins"/>
    <property type="match status" value="1"/>
</dbReference>
<dbReference type="NCBIfam" id="NF001756">
    <property type="entry name" value="PRK00484.1"/>
    <property type="match status" value="1"/>
</dbReference>
<dbReference type="InterPro" id="IPR002313">
    <property type="entry name" value="Lys-tRNA-ligase_II"/>
</dbReference>
<proteinExistence type="inferred from homology"/>
<feature type="binding site" evidence="9">
    <location>
        <position position="397"/>
    </location>
    <ligand>
        <name>Mg(2+)</name>
        <dbReference type="ChEBI" id="CHEBI:18420"/>
        <label>1</label>
    </ligand>
</feature>
<evidence type="ECO:0000256" key="6">
    <source>
        <dbReference type="ARBA" id="ARBA00022917"/>
    </source>
</evidence>
<keyword evidence="4 9" id="KW-0547">Nucleotide-binding</keyword>
<dbReference type="InterPro" id="IPR012340">
    <property type="entry name" value="NA-bd_OB-fold"/>
</dbReference>
<evidence type="ECO:0000256" key="9">
    <source>
        <dbReference type="HAMAP-Rule" id="MF_00252"/>
    </source>
</evidence>
<dbReference type="AlphaFoldDB" id="A0A350H9N9"/>
<dbReference type="Gene3D" id="3.30.930.10">
    <property type="entry name" value="Bira Bifunctional Protein, Domain 2"/>
    <property type="match status" value="1"/>
</dbReference>
<keyword evidence="7 9" id="KW-0030">Aminoacyl-tRNA synthetase</keyword>
<dbReference type="InterPro" id="IPR004364">
    <property type="entry name" value="Aa-tRNA-synt_II"/>
</dbReference>
<evidence type="ECO:0000256" key="8">
    <source>
        <dbReference type="ARBA" id="ARBA00048573"/>
    </source>
</evidence>
<keyword evidence="6 9" id="KW-0648">Protein biosynthesis</keyword>
<dbReference type="EMBL" id="DMZY01000110">
    <property type="protein sequence ID" value="HAV92255.1"/>
    <property type="molecule type" value="Genomic_DNA"/>
</dbReference>
<dbReference type="Pfam" id="PF01336">
    <property type="entry name" value="tRNA_anti-codon"/>
    <property type="match status" value="1"/>
</dbReference>
<feature type="binding site" evidence="9">
    <location>
        <position position="404"/>
    </location>
    <ligand>
        <name>Mg(2+)</name>
        <dbReference type="ChEBI" id="CHEBI:18420"/>
        <label>2</label>
    </ligand>
</feature>
<keyword evidence="9 10" id="KW-0460">Magnesium</keyword>
<dbReference type="GO" id="GO:0005829">
    <property type="term" value="C:cytosol"/>
    <property type="evidence" value="ECO:0007669"/>
    <property type="project" value="TreeGrafter"/>
</dbReference>
<evidence type="ECO:0000256" key="3">
    <source>
        <dbReference type="ARBA" id="ARBA00022723"/>
    </source>
</evidence>
<comment type="cofactor">
    <cofactor evidence="9 10">
        <name>Mg(2+)</name>
        <dbReference type="ChEBI" id="CHEBI:18420"/>
    </cofactor>
    <text evidence="9 10">Binds 3 Mg(2+) ions per subunit.</text>
</comment>
<dbReference type="HAMAP" id="MF_00252">
    <property type="entry name" value="Lys_tRNA_synth_class2"/>
    <property type="match status" value="1"/>
</dbReference>
<dbReference type="InterPro" id="IPR045864">
    <property type="entry name" value="aa-tRNA-synth_II/BPL/LPL"/>
</dbReference>
<dbReference type="PANTHER" id="PTHR42918:SF15">
    <property type="entry name" value="LYSINE--TRNA LIGASE, CHLOROPLASTIC_MITOCHONDRIAL"/>
    <property type="match status" value="1"/>
</dbReference>
<feature type="domain" description="Aminoacyl-transfer RNA synthetases class-II family profile" evidence="11">
    <location>
        <begin position="172"/>
        <end position="481"/>
    </location>
</feature>
<comment type="subcellular location">
    <subcellularLocation>
        <location evidence="9">Cytoplasm</location>
    </subcellularLocation>
</comment>
<dbReference type="PROSITE" id="PS50862">
    <property type="entry name" value="AA_TRNA_LIGASE_II"/>
    <property type="match status" value="1"/>
</dbReference>
<evidence type="ECO:0000313" key="13">
    <source>
        <dbReference type="Proteomes" id="UP000264062"/>
    </source>
</evidence>
<dbReference type="Pfam" id="PF00152">
    <property type="entry name" value="tRNA-synt_2"/>
    <property type="match status" value="1"/>
</dbReference>
<dbReference type="PRINTS" id="PR00982">
    <property type="entry name" value="TRNASYNTHLYS"/>
</dbReference>
<reference evidence="12 13" key="1">
    <citation type="journal article" date="2018" name="Nat. Biotechnol.">
        <title>A standardized bacterial taxonomy based on genome phylogeny substantially revises the tree of life.</title>
        <authorList>
            <person name="Parks D.H."/>
            <person name="Chuvochina M."/>
            <person name="Waite D.W."/>
            <person name="Rinke C."/>
            <person name="Skarshewski A."/>
            <person name="Chaumeil P.A."/>
            <person name="Hugenholtz P."/>
        </authorList>
    </citation>
    <scope>NUCLEOTIDE SEQUENCE [LARGE SCALE GENOMIC DNA]</scope>
    <source>
        <strain evidence="12">UBA9956</strain>
    </source>
</reference>
<dbReference type="GO" id="GO:0006430">
    <property type="term" value="P:lysyl-tRNA aminoacylation"/>
    <property type="evidence" value="ECO:0007669"/>
    <property type="project" value="UniProtKB-UniRule"/>
</dbReference>